<sequence length="159" mass="18254">MQNVLYRTRFMNYTQLDIVQCDLSWALPTDTNKFSRHIQVSHQRLVYHFTEHNTKEANNTTKRPEKHINPAPDDPARAAWTQSKRVFPSYTITPTTTLAVIVATTTAKKEVWKATTWHVFRTVSTGILIRETIQTSRSQAELNIKAPNTEAVKNAEESI</sequence>
<dbReference type="EMBL" id="JAUEPU010000074">
    <property type="protein sequence ID" value="KAK0481101.1"/>
    <property type="molecule type" value="Genomic_DNA"/>
</dbReference>
<reference evidence="2" key="1">
    <citation type="submission" date="2023-06" db="EMBL/GenBank/DDBJ databases">
        <authorList>
            <consortium name="Lawrence Berkeley National Laboratory"/>
            <person name="Ahrendt S."/>
            <person name="Sahu N."/>
            <person name="Indic B."/>
            <person name="Wong-Bajracharya J."/>
            <person name="Merenyi Z."/>
            <person name="Ke H.-M."/>
            <person name="Monk M."/>
            <person name="Kocsube S."/>
            <person name="Drula E."/>
            <person name="Lipzen A."/>
            <person name="Balint B."/>
            <person name="Henrissat B."/>
            <person name="Andreopoulos B."/>
            <person name="Martin F.M."/>
            <person name="Harder C.B."/>
            <person name="Rigling D."/>
            <person name="Ford K.L."/>
            <person name="Foster G.D."/>
            <person name="Pangilinan J."/>
            <person name="Papanicolaou A."/>
            <person name="Barry K."/>
            <person name="LaButti K."/>
            <person name="Viragh M."/>
            <person name="Koriabine M."/>
            <person name="Yan M."/>
            <person name="Riley R."/>
            <person name="Champramary S."/>
            <person name="Plett K.L."/>
            <person name="Tsai I.J."/>
            <person name="Slot J."/>
            <person name="Sipos G."/>
            <person name="Plett J."/>
            <person name="Nagy L.G."/>
            <person name="Grigoriev I.V."/>
        </authorList>
    </citation>
    <scope>NUCLEOTIDE SEQUENCE</scope>
    <source>
        <strain evidence="2">HWK02</strain>
    </source>
</reference>
<proteinExistence type="predicted"/>
<accession>A0AA39PC48</accession>
<gene>
    <name evidence="2" type="ORF">EDD18DRAFT_1113095</name>
</gene>
<dbReference type="Proteomes" id="UP001175228">
    <property type="component" value="Unassembled WGS sequence"/>
</dbReference>
<evidence type="ECO:0000313" key="2">
    <source>
        <dbReference type="EMBL" id="KAK0481101.1"/>
    </source>
</evidence>
<dbReference type="AlphaFoldDB" id="A0AA39PC48"/>
<organism evidence="2 3">
    <name type="scientific">Armillaria luteobubalina</name>
    <dbReference type="NCBI Taxonomy" id="153913"/>
    <lineage>
        <taxon>Eukaryota</taxon>
        <taxon>Fungi</taxon>
        <taxon>Dikarya</taxon>
        <taxon>Basidiomycota</taxon>
        <taxon>Agaricomycotina</taxon>
        <taxon>Agaricomycetes</taxon>
        <taxon>Agaricomycetidae</taxon>
        <taxon>Agaricales</taxon>
        <taxon>Marasmiineae</taxon>
        <taxon>Physalacriaceae</taxon>
        <taxon>Armillaria</taxon>
    </lineage>
</organism>
<name>A0AA39PC48_9AGAR</name>
<feature type="region of interest" description="Disordered" evidence="1">
    <location>
        <begin position="56"/>
        <end position="76"/>
    </location>
</feature>
<evidence type="ECO:0000313" key="3">
    <source>
        <dbReference type="Proteomes" id="UP001175228"/>
    </source>
</evidence>
<comment type="caution">
    <text evidence="2">The sequence shown here is derived from an EMBL/GenBank/DDBJ whole genome shotgun (WGS) entry which is preliminary data.</text>
</comment>
<evidence type="ECO:0000256" key="1">
    <source>
        <dbReference type="SAM" id="MobiDB-lite"/>
    </source>
</evidence>
<protein>
    <submittedName>
        <fullName evidence="2">Uncharacterized protein</fullName>
    </submittedName>
</protein>
<keyword evidence="3" id="KW-1185">Reference proteome</keyword>